<name>A0A439DUT0_9MYCO</name>
<protein>
    <submittedName>
        <fullName evidence="2">Uncharacterized protein</fullName>
    </submittedName>
</protein>
<sequence length="48" mass="5166">MLLHIIGRRAPSTQPARQLTGAGDDDHSSTVLASTADSTPFQRRVFAD</sequence>
<organism evidence="2 3">
    <name type="scientific">Mycolicibacterium elephantis DSM 44368</name>
    <dbReference type="NCBI Taxonomy" id="1335622"/>
    <lineage>
        <taxon>Bacteria</taxon>
        <taxon>Bacillati</taxon>
        <taxon>Actinomycetota</taxon>
        <taxon>Actinomycetes</taxon>
        <taxon>Mycobacteriales</taxon>
        <taxon>Mycobacteriaceae</taxon>
        <taxon>Mycolicibacterium</taxon>
    </lineage>
</organism>
<gene>
    <name evidence="2" type="ORF">MELE44368_18155</name>
</gene>
<evidence type="ECO:0000313" key="2">
    <source>
        <dbReference type="EMBL" id="RWA20422.1"/>
    </source>
</evidence>
<accession>A0A439DUT0</accession>
<dbReference type="AlphaFoldDB" id="A0A439DUT0"/>
<reference evidence="2 3" key="1">
    <citation type="submission" date="2013-06" db="EMBL/GenBank/DDBJ databases">
        <title>The draft sequence of the Mycobacterium elephantis genome.</title>
        <authorList>
            <person name="Pettersson F.B."/>
            <person name="Das S."/>
            <person name="Dasgupta S."/>
            <person name="Bhattacharya A."/>
            <person name="Kirsebom L.A."/>
        </authorList>
    </citation>
    <scope>NUCLEOTIDE SEQUENCE [LARGE SCALE GENOMIC DNA]</scope>
    <source>
        <strain evidence="2 3">DSM 44368</strain>
    </source>
</reference>
<evidence type="ECO:0000256" key="1">
    <source>
        <dbReference type="SAM" id="MobiDB-lite"/>
    </source>
</evidence>
<dbReference type="EMBL" id="ATDN01000013">
    <property type="protein sequence ID" value="RWA20422.1"/>
    <property type="molecule type" value="Genomic_DNA"/>
</dbReference>
<keyword evidence="3" id="KW-1185">Reference proteome</keyword>
<feature type="region of interest" description="Disordered" evidence="1">
    <location>
        <begin position="1"/>
        <end position="36"/>
    </location>
</feature>
<proteinExistence type="predicted"/>
<evidence type="ECO:0000313" key="3">
    <source>
        <dbReference type="Proteomes" id="UP000287177"/>
    </source>
</evidence>
<comment type="caution">
    <text evidence="2">The sequence shown here is derived from an EMBL/GenBank/DDBJ whole genome shotgun (WGS) entry which is preliminary data.</text>
</comment>
<dbReference type="Proteomes" id="UP000287177">
    <property type="component" value="Unassembled WGS sequence"/>
</dbReference>